<reference evidence="6 7" key="1">
    <citation type="submission" date="2024-03" db="EMBL/GenBank/DDBJ databases">
        <title>Actinomycetospora sp. OC33-EN08, a novel actinomycete isolated from wild orchid (Aerides multiflora).</title>
        <authorList>
            <person name="Suriyachadkun C."/>
        </authorList>
    </citation>
    <scope>NUCLEOTIDE SEQUENCE [LARGE SCALE GENOMIC DNA]</scope>
    <source>
        <strain evidence="6 7">OC33-EN08</strain>
    </source>
</reference>
<dbReference type="PANTHER" id="PTHR45527">
    <property type="entry name" value="NONRIBOSOMAL PEPTIDE SYNTHETASE"/>
    <property type="match status" value="1"/>
</dbReference>
<evidence type="ECO:0000256" key="2">
    <source>
        <dbReference type="ARBA" id="ARBA00022450"/>
    </source>
</evidence>
<dbReference type="InterPro" id="IPR036736">
    <property type="entry name" value="ACP-like_sf"/>
</dbReference>
<dbReference type="SMART" id="SM00823">
    <property type="entry name" value="PKS_PP"/>
    <property type="match status" value="2"/>
</dbReference>
<dbReference type="Gene3D" id="2.30.38.10">
    <property type="entry name" value="Luciferase, Domain 3"/>
    <property type="match status" value="1"/>
</dbReference>
<sequence>MADGELPLTAAQAGIWFAQILDPGNPVYTTGERVDLHGALDAEAFVTAVRTAVDEADALHVRVREVDGEPRQRFLAPGERPDWSVERVDLRDEADPEAAAAAWMRAALAEPIDPSSGTLLFGQALLRLGEDHHVWFHRYHHLVMDAYGFSLIARRVAAVASALVAGEEIPARRFGSAAELLAGEHELSAAHREADRAFFAERFPSAPDAVTLGPGAALTSHTFLREGTTLPAAVIEGLGSSWPNAVVAAVAVLLARHGSGGPEDAPGEVVVGVPMMNRLTGPNRSVASTTPGMLVTIVPVRVTVDPAATVADLVASVAAEVTEAREHARYGVEDLRRDRSGRTERSVPWVNVKPFADAPTIGDVTGTARPVSGGPVHDLAVNAQRAPDGSLHLDVDANPAAHDPTVLAGHTRRLARLITTMAGAGPDVRVGALPLLDDEEAAAALTAGTGPSLPVDWSRRSLAGLLGDAVREGGDRPAVGTLTYAELDRRARAVAAELVAAGAGPDALVALALPRDEQLVVGVLAAVYAEAGWVPLDLDVPPARLGAILEDAAPVVALVAADTAAAFGEAAPGVPTLDVSSAAMLTSDGTEAPGTDAHAAHVIHTSGSTGRPKGVVVPRAALRTFLLDMLPRTALAPGSTLVAVTTVGFDIAALELLVPLLAGARIVVAPRRTVQDPAKLTALIAETPRPLTVQATPTLYRALLDVGATLDEVTVLVGGEALPASLHADLLAAGARSVTNLYGPTETTVWSTTSGGTPIGRAITGTTAHVLDPALQPVPPGVVGELYLAGAGVARGYLDRPGLTAERFVADPHGPAGTRMYRTGDLARRDDDGDLHYVGRADQQVKVRGHRIEPGEIEAALDELDGVSRSVVTVRDDRLVAFLVGPSDLDVGTVRERLGGRLPAHLLPSAVVVLDAFPETPNGKIDRKRLPDPGTSRRRAARAPSGPAETEVCALVSELLGAEAGPDDDFFALGGHSLLAARLVARLGRGLTVRDVFDAPTLADLAAALPAEDSSASEAGSDASPAPEVLSRDGEAPLSPAQRSLWFLHRLQGPTATWTIPLVLYGTFEDGPLEAALRDVVERHEPLRTIPREDDDGVWQRVVEPDVRLHLTDTQDAEAAIEQAVREPLDVGNEIPLRATLVRNGAEDALVLAVHHVAADEWSLATLVDDLAHAYDARRRDEAPAFAPLPTTYGRYSRARTWSPAALDRRRERLADAPAEVTVAPDRPRPARPTPAGGEVRFTWDAALHRDVRALARATGTTTFMVVHAALAVLLGEDDVVIGAPVARRDEEELEPLVGLFVGLVALRVRTAGAGTVRELLARVRDADLDAVADADVPFDTVVAAVDPPRVRGRHPLFQVMLSHREVRAEEPWRSELRGTGTAKLDLTVELTETRGADGIGGRLEYAAELYDEATARTVVDELERVLRALVADADGALAGLSEGALRSGSSSDGALRSEPGGAAPDGEGRPSATSSSEGAVRSPEAERALVGVIADVLGVETVAADADFFALGGDSIASIRVSSRARGAGWLIEVADVLDLRTAAGLATVARPADGTTPAVTNAPLVDLDEDEFDDLGFDE</sequence>
<evidence type="ECO:0000313" key="7">
    <source>
        <dbReference type="Proteomes" id="UP001385809"/>
    </source>
</evidence>
<dbReference type="InterPro" id="IPR000873">
    <property type="entry name" value="AMP-dep_synth/lig_dom"/>
</dbReference>
<dbReference type="InterPro" id="IPR006162">
    <property type="entry name" value="Ppantetheine_attach_site"/>
</dbReference>
<evidence type="ECO:0000256" key="1">
    <source>
        <dbReference type="ARBA" id="ARBA00001957"/>
    </source>
</evidence>
<dbReference type="EMBL" id="JBBEGN010000001">
    <property type="protein sequence ID" value="MEJ2866571.1"/>
    <property type="molecule type" value="Genomic_DNA"/>
</dbReference>
<feature type="region of interest" description="Disordered" evidence="4">
    <location>
        <begin position="1012"/>
        <end position="1036"/>
    </location>
</feature>
<feature type="domain" description="Carrier" evidence="5">
    <location>
        <begin position="1481"/>
        <end position="1555"/>
    </location>
</feature>
<feature type="compositionally biased region" description="Low complexity" evidence="4">
    <location>
        <begin position="1012"/>
        <end position="1028"/>
    </location>
</feature>
<feature type="domain" description="Carrier" evidence="5">
    <location>
        <begin position="943"/>
        <end position="1013"/>
    </location>
</feature>
<dbReference type="PROSITE" id="PS00012">
    <property type="entry name" value="PHOSPHOPANTETHEINE"/>
    <property type="match status" value="2"/>
</dbReference>
<feature type="region of interest" description="Disordered" evidence="4">
    <location>
        <begin position="1443"/>
        <end position="1483"/>
    </location>
</feature>
<dbReference type="InterPro" id="IPR023213">
    <property type="entry name" value="CAT-like_dom_sf"/>
</dbReference>
<dbReference type="Gene3D" id="3.30.559.10">
    <property type="entry name" value="Chloramphenicol acetyltransferase-like domain"/>
    <property type="match status" value="2"/>
</dbReference>
<dbReference type="InterPro" id="IPR020806">
    <property type="entry name" value="PKS_PP-bd"/>
</dbReference>
<dbReference type="SUPFAM" id="SSF52777">
    <property type="entry name" value="CoA-dependent acyltransferases"/>
    <property type="match status" value="4"/>
</dbReference>
<evidence type="ECO:0000256" key="4">
    <source>
        <dbReference type="SAM" id="MobiDB-lite"/>
    </source>
</evidence>
<dbReference type="RefSeq" id="WP_337693190.1">
    <property type="nucleotide sequence ID" value="NZ_JBBEGN010000001.1"/>
</dbReference>
<protein>
    <submittedName>
        <fullName evidence="6">Amino acid adenylation domain-containing protein</fullName>
    </submittedName>
</protein>
<evidence type="ECO:0000256" key="3">
    <source>
        <dbReference type="ARBA" id="ARBA00022553"/>
    </source>
</evidence>
<dbReference type="Pfam" id="PF13193">
    <property type="entry name" value="AMP-binding_C"/>
    <property type="match status" value="1"/>
</dbReference>
<keyword evidence="2" id="KW-0596">Phosphopantetheine</keyword>
<dbReference type="PROSITE" id="PS50075">
    <property type="entry name" value="CARRIER"/>
    <property type="match status" value="2"/>
</dbReference>
<dbReference type="Gene3D" id="3.30.300.30">
    <property type="match status" value="1"/>
</dbReference>
<dbReference type="PROSITE" id="PS00455">
    <property type="entry name" value="AMP_BINDING"/>
    <property type="match status" value="1"/>
</dbReference>
<dbReference type="InterPro" id="IPR010071">
    <property type="entry name" value="AA_adenyl_dom"/>
</dbReference>
<comment type="caution">
    <text evidence="6">The sequence shown here is derived from an EMBL/GenBank/DDBJ whole genome shotgun (WGS) entry which is preliminary data.</text>
</comment>
<evidence type="ECO:0000313" key="6">
    <source>
        <dbReference type="EMBL" id="MEJ2866571.1"/>
    </source>
</evidence>
<dbReference type="Gene3D" id="3.30.559.30">
    <property type="entry name" value="Nonribosomal peptide synthetase, condensation domain"/>
    <property type="match status" value="2"/>
</dbReference>
<accession>A0ABU8MHV1</accession>
<keyword evidence="7" id="KW-1185">Reference proteome</keyword>
<dbReference type="Pfam" id="PF00550">
    <property type="entry name" value="PP-binding"/>
    <property type="match status" value="2"/>
</dbReference>
<dbReference type="Pfam" id="PF00501">
    <property type="entry name" value="AMP-binding"/>
    <property type="match status" value="1"/>
</dbReference>
<dbReference type="InterPro" id="IPR009081">
    <property type="entry name" value="PP-bd_ACP"/>
</dbReference>
<dbReference type="InterPro" id="IPR045851">
    <property type="entry name" value="AMP-bd_C_sf"/>
</dbReference>
<dbReference type="SUPFAM" id="SSF56801">
    <property type="entry name" value="Acetyl-CoA synthetase-like"/>
    <property type="match status" value="1"/>
</dbReference>
<keyword evidence="3" id="KW-0597">Phosphoprotein</keyword>
<feature type="region of interest" description="Disordered" evidence="4">
    <location>
        <begin position="922"/>
        <end position="947"/>
    </location>
</feature>
<dbReference type="Proteomes" id="UP001385809">
    <property type="component" value="Unassembled WGS sequence"/>
</dbReference>
<organism evidence="6 7">
    <name type="scientific">Actinomycetospora aurantiaca</name>
    <dbReference type="NCBI Taxonomy" id="3129233"/>
    <lineage>
        <taxon>Bacteria</taxon>
        <taxon>Bacillati</taxon>
        <taxon>Actinomycetota</taxon>
        <taxon>Actinomycetes</taxon>
        <taxon>Pseudonocardiales</taxon>
        <taxon>Pseudonocardiaceae</taxon>
        <taxon>Actinomycetospora</taxon>
    </lineage>
</organism>
<comment type="cofactor">
    <cofactor evidence="1">
        <name>pantetheine 4'-phosphate</name>
        <dbReference type="ChEBI" id="CHEBI:47942"/>
    </cofactor>
</comment>
<evidence type="ECO:0000259" key="5">
    <source>
        <dbReference type="PROSITE" id="PS50075"/>
    </source>
</evidence>
<proteinExistence type="predicted"/>
<dbReference type="Gene3D" id="3.40.50.980">
    <property type="match status" value="2"/>
</dbReference>
<dbReference type="InterPro" id="IPR025110">
    <property type="entry name" value="AMP-bd_C"/>
</dbReference>
<name>A0ABU8MHV1_9PSEU</name>
<dbReference type="InterPro" id="IPR020845">
    <property type="entry name" value="AMP-binding_CS"/>
</dbReference>
<dbReference type="InterPro" id="IPR001242">
    <property type="entry name" value="Condensation_dom"/>
</dbReference>
<dbReference type="Gene3D" id="1.10.1200.10">
    <property type="entry name" value="ACP-like"/>
    <property type="match status" value="2"/>
</dbReference>
<dbReference type="Pfam" id="PF00668">
    <property type="entry name" value="Condensation"/>
    <property type="match status" value="2"/>
</dbReference>
<gene>
    <name evidence="6" type="ORF">WCD74_02255</name>
</gene>
<feature type="compositionally biased region" description="Low complexity" evidence="4">
    <location>
        <begin position="1443"/>
        <end position="1452"/>
    </location>
</feature>
<dbReference type="PANTHER" id="PTHR45527:SF1">
    <property type="entry name" value="FATTY ACID SYNTHASE"/>
    <property type="match status" value="1"/>
</dbReference>
<dbReference type="NCBIfam" id="TIGR01733">
    <property type="entry name" value="AA-adenyl-dom"/>
    <property type="match status" value="1"/>
</dbReference>
<dbReference type="SUPFAM" id="SSF47336">
    <property type="entry name" value="ACP-like"/>
    <property type="match status" value="2"/>
</dbReference>